<evidence type="ECO:0000313" key="3">
    <source>
        <dbReference type="Proteomes" id="UP001174694"/>
    </source>
</evidence>
<proteinExistence type="predicted"/>
<name>A0AA38RB49_9PEZI</name>
<sequence>MNLNSPSVSEYILAIDSYYTRPDKSHPSIFTMAPPKDAGGQSPPPERQSGPQLHEAPASGHGTDNASKKEETNKSGLENLSSNPKGPLDDAVTEKFAKKVH</sequence>
<feature type="compositionally biased region" description="Polar residues" evidence="1">
    <location>
        <begin position="74"/>
        <end position="84"/>
    </location>
</feature>
<evidence type="ECO:0000313" key="2">
    <source>
        <dbReference type="EMBL" id="KAJ9132472.1"/>
    </source>
</evidence>
<protein>
    <submittedName>
        <fullName evidence="2">Uncharacterized protein</fullName>
    </submittedName>
</protein>
<keyword evidence="3" id="KW-1185">Reference proteome</keyword>
<dbReference type="EMBL" id="JANBVO010000057">
    <property type="protein sequence ID" value="KAJ9132472.1"/>
    <property type="molecule type" value="Genomic_DNA"/>
</dbReference>
<dbReference type="Proteomes" id="UP001174694">
    <property type="component" value="Unassembled WGS sequence"/>
</dbReference>
<organism evidence="2 3">
    <name type="scientific">Pleurostoma richardsiae</name>
    <dbReference type="NCBI Taxonomy" id="41990"/>
    <lineage>
        <taxon>Eukaryota</taxon>
        <taxon>Fungi</taxon>
        <taxon>Dikarya</taxon>
        <taxon>Ascomycota</taxon>
        <taxon>Pezizomycotina</taxon>
        <taxon>Sordariomycetes</taxon>
        <taxon>Sordariomycetidae</taxon>
        <taxon>Calosphaeriales</taxon>
        <taxon>Pleurostomataceae</taxon>
        <taxon>Pleurostoma</taxon>
    </lineage>
</organism>
<feature type="compositionally biased region" description="Basic and acidic residues" evidence="1">
    <location>
        <begin position="92"/>
        <end position="101"/>
    </location>
</feature>
<comment type="caution">
    <text evidence="2">The sequence shown here is derived from an EMBL/GenBank/DDBJ whole genome shotgun (WGS) entry which is preliminary data.</text>
</comment>
<gene>
    <name evidence="2" type="ORF">NKR23_g11256</name>
</gene>
<reference evidence="2" key="1">
    <citation type="submission" date="2022-07" db="EMBL/GenBank/DDBJ databases">
        <title>Fungi with potential for degradation of polypropylene.</title>
        <authorList>
            <person name="Gostincar C."/>
        </authorList>
    </citation>
    <scope>NUCLEOTIDE SEQUENCE</scope>
    <source>
        <strain evidence="2">EXF-13308</strain>
    </source>
</reference>
<feature type="region of interest" description="Disordered" evidence="1">
    <location>
        <begin position="21"/>
        <end position="101"/>
    </location>
</feature>
<dbReference type="AlphaFoldDB" id="A0AA38RB49"/>
<accession>A0AA38RB49</accession>
<evidence type="ECO:0000256" key="1">
    <source>
        <dbReference type="SAM" id="MobiDB-lite"/>
    </source>
</evidence>